<accession>A0A1I4S8W8</accession>
<keyword evidence="3" id="KW-1185">Reference proteome</keyword>
<proteinExistence type="predicted"/>
<feature type="domain" description="VOC" evidence="1">
    <location>
        <begin position="103"/>
        <end position="216"/>
    </location>
</feature>
<evidence type="ECO:0000313" key="2">
    <source>
        <dbReference type="EMBL" id="SFM60956.1"/>
    </source>
</evidence>
<dbReference type="InterPro" id="IPR004360">
    <property type="entry name" value="Glyas_Fos-R_dOase_dom"/>
</dbReference>
<protein>
    <submittedName>
        <fullName evidence="2">Glyoxalase/Bleomycin resistance protein/Dioxygenase superfamily protein</fullName>
    </submittedName>
</protein>
<dbReference type="InterPro" id="IPR037523">
    <property type="entry name" value="VOC_core"/>
</dbReference>
<dbReference type="GO" id="GO:0051213">
    <property type="term" value="F:dioxygenase activity"/>
    <property type="evidence" value="ECO:0007669"/>
    <property type="project" value="UniProtKB-KW"/>
</dbReference>
<dbReference type="PROSITE" id="PS51819">
    <property type="entry name" value="VOC"/>
    <property type="match status" value="1"/>
</dbReference>
<keyword evidence="2" id="KW-0560">Oxidoreductase</keyword>
<gene>
    <name evidence="2" type="ORF">SAMN05216217_10970</name>
</gene>
<dbReference type="AlphaFoldDB" id="A0A1I4S8W8"/>
<dbReference type="SUPFAM" id="SSF54593">
    <property type="entry name" value="Glyoxalase/Bleomycin resistance protein/Dihydroxybiphenyl dioxygenase"/>
    <property type="match status" value="1"/>
</dbReference>
<reference evidence="3" key="1">
    <citation type="submission" date="2016-10" db="EMBL/GenBank/DDBJ databases">
        <authorList>
            <person name="Varghese N."/>
            <person name="Submissions S."/>
        </authorList>
    </citation>
    <scope>NUCLEOTIDE SEQUENCE [LARGE SCALE GENOMIC DNA]</scope>
    <source>
        <strain evidence="3">DSM 24213</strain>
    </source>
</reference>
<sequence length="227" mass="24102">MQFAKKSFDIGLFSNQPAAQLDFWQQTVGLPFDHTLKLGGGLLQHRHAVGEAILKLNAARDPLPHPGSNNLQAVILGLPGLSGERLLHDPDGNLIEIHPSDTPTLGIRIATPDLKASASFYHHVLGLQRLAENLLACGNSQLQLQPGGQSAGANDNTLPALGLRYLTLQVEDCDAAWQAAIAAGARSARDPVTLGSTARIAFVIAPEGTWVELSERASLTGREPGVH</sequence>
<dbReference type="EMBL" id="FOUI01000009">
    <property type="protein sequence ID" value="SFM60956.1"/>
    <property type="molecule type" value="Genomic_DNA"/>
</dbReference>
<name>A0A1I4S8W8_9GAMM</name>
<evidence type="ECO:0000313" key="3">
    <source>
        <dbReference type="Proteomes" id="UP000243629"/>
    </source>
</evidence>
<dbReference type="STRING" id="1720063.SAMN05216217_10970"/>
<dbReference type="RefSeq" id="WP_093476106.1">
    <property type="nucleotide sequence ID" value="NZ_FOUI01000009.1"/>
</dbReference>
<evidence type="ECO:0000259" key="1">
    <source>
        <dbReference type="PROSITE" id="PS51819"/>
    </source>
</evidence>
<dbReference type="Gene3D" id="3.10.180.10">
    <property type="entry name" value="2,3-Dihydroxybiphenyl 1,2-Dioxygenase, domain 1"/>
    <property type="match status" value="1"/>
</dbReference>
<keyword evidence="2" id="KW-0223">Dioxygenase</keyword>
<dbReference type="InterPro" id="IPR029068">
    <property type="entry name" value="Glyas_Bleomycin-R_OHBP_Dase"/>
</dbReference>
<dbReference type="Pfam" id="PF00903">
    <property type="entry name" value="Glyoxalase"/>
    <property type="match status" value="1"/>
</dbReference>
<dbReference type="CDD" id="cd06587">
    <property type="entry name" value="VOC"/>
    <property type="match status" value="1"/>
</dbReference>
<dbReference type="Proteomes" id="UP000243629">
    <property type="component" value="Unassembled WGS sequence"/>
</dbReference>
<organism evidence="2 3">
    <name type="scientific">Halopseudomonas yangmingensis</name>
    <dbReference type="NCBI Taxonomy" id="1720063"/>
    <lineage>
        <taxon>Bacteria</taxon>
        <taxon>Pseudomonadati</taxon>
        <taxon>Pseudomonadota</taxon>
        <taxon>Gammaproteobacteria</taxon>
        <taxon>Pseudomonadales</taxon>
        <taxon>Pseudomonadaceae</taxon>
        <taxon>Halopseudomonas</taxon>
    </lineage>
</organism>